<dbReference type="Proteomes" id="UP000258127">
    <property type="component" value="Chromosome"/>
</dbReference>
<name>A0AAI8K7U3_9PSED</name>
<protein>
    <submittedName>
        <fullName evidence="1">Uncharacterized protein</fullName>
    </submittedName>
</protein>
<reference evidence="1 2" key="1">
    <citation type="submission" date="2018-08" db="EMBL/GenBank/DDBJ databases">
        <authorList>
            <person name="Lee Y."/>
            <person name="Kakembo D."/>
        </authorList>
    </citation>
    <scope>NUCLEOTIDE SEQUENCE [LARGE SCALE GENOMIC DNA]</scope>
    <source>
        <strain evidence="1 2">JBCS1880</strain>
    </source>
</reference>
<dbReference type="EMBL" id="CP031641">
    <property type="protein sequence ID" value="AXO86707.1"/>
    <property type="molecule type" value="Genomic_DNA"/>
</dbReference>
<evidence type="ECO:0000313" key="2">
    <source>
        <dbReference type="Proteomes" id="UP000258127"/>
    </source>
</evidence>
<proteinExistence type="predicted"/>
<keyword evidence="2" id="KW-1185">Reference proteome</keyword>
<accession>A0AAI8K7U3</accession>
<evidence type="ECO:0000313" key="1">
    <source>
        <dbReference type="EMBL" id="AXO86707.1"/>
    </source>
</evidence>
<dbReference type="AlphaFoldDB" id="A0AAI8K7U3"/>
<gene>
    <name evidence="1" type="ORF">DZC75_01300</name>
</gene>
<organism evidence="1 2">
    <name type="scientific">Pseudomonas parafulva</name>
    <dbReference type="NCBI Taxonomy" id="157782"/>
    <lineage>
        <taxon>Bacteria</taxon>
        <taxon>Pseudomonadati</taxon>
        <taxon>Pseudomonadota</taxon>
        <taxon>Gammaproteobacteria</taxon>
        <taxon>Pseudomonadales</taxon>
        <taxon>Pseudomonadaceae</taxon>
        <taxon>Pseudomonas</taxon>
    </lineage>
</organism>
<sequence>MRVAGRGVTDALGDSQSTVARLALLVHTSICNWIAKFFWGGGWGGWGPCGWRGDDGFGVGLSGGGGWGICAISGRLVTVWAVGGRYG</sequence>